<dbReference type="PRINTS" id="PR00385">
    <property type="entry name" value="P450"/>
</dbReference>
<dbReference type="GO" id="GO:0020037">
    <property type="term" value="F:heme binding"/>
    <property type="evidence" value="ECO:0007669"/>
    <property type="project" value="InterPro"/>
</dbReference>
<dbReference type="AlphaFoldDB" id="A0A9D5AM35"/>
<organism evidence="7 8">
    <name type="scientific">Pisum sativum</name>
    <name type="common">Garden pea</name>
    <name type="synonym">Lathyrus oleraceus</name>
    <dbReference type="NCBI Taxonomy" id="3888"/>
    <lineage>
        <taxon>Eukaryota</taxon>
        <taxon>Viridiplantae</taxon>
        <taxon>Streptophyta</taxon>
        <taxon>Embryophyta</taxon>
        <taxon>Tracheophyta</taxon>
        <taxon>Spermatophyta</taxon>
        <taxon>Magnoliopsida</taxon>
        <taxon>eudicotyledons</taxon>
        <taxon>Gunneridae</taxon>
        <taxon>Pentapetalae</taxon>
        <taxon>rosids</taxon>
        <taxon>fabids</taxon>
        <taxon>Fabales</taxon>
        <taxon>Fabaceae</taxon>
        <taxon>Papilionoideae</taxon>
        <taxon>50 kb inversion clade</taxon>
        <taxon>NPAAA clade</taxon>
        <taxon>Hologalegina</taxon>
        <taxon>IRL clade</taxon>
        <taxon>Fabeae</taxon>
        <taxon>Lathyrus</taxon>
    </lineage>
</organism>
<dbReference type="Gramene" id="Psat04G0193500-T1">
    <property type="protein sequence ID" value="KAI5417127.1"/>
    <property type="gene ID" value="KIW84_041935"/>
</dbReference>
<keyword evidence="2 4" id="KW-0479">Metal-binding</keyword>
<protein>
    <recommendedName>
        <fullName evidence="9">Cytochrome P450</fullName>
    </recommendedName>
</protein>
<keyword evidence="6" id="KW-0472">Membrane</keyword>
<dbReference type="PROSITE" id="PS00086">
    <property type="entry name" value="CYTOCHROME_P450"/>
    <property type="match status" value="1"/>
</dbReference>
<keyword evidence="6" id="KW-1133">Transmembrane helix</keyword>
<keyword evidence="5" id="KW-0503">Monooxygenase</keyword>
<evidence type="ECO:0000256" key="5">
    <source>
        <dbReference type="RuleBase" id="RU000461"/>
    </source>
</evidence>
<dbReference type="EMBL" id="JAMSHJ010000004">
    <property type="protein sequence ID" value="KAI5417127.1"/>
    <property type="molecule type" value="Genomic_DNA"/>
</dbReference>
<evidence type="ECO:0000256" key="6">
    <source>
        <dbReference type="SAM" id="Phobius"/>
    </source>
</evidence>
<evidence type="ECO:0000256" key="4">
    <source>
        <dbReference type="PIRSR" id="PIRSR602401-1"/>
    </source>
</evidence>
<evidence type="ECO:0000256" key="2">
    <source>
        <dbReference type="ARBA" id="ARBA00022723"/>
    </source>
</evidence>
<gene>
    <name evidence="7" type="ORF">KIW84_041935</name>
</gene>
<reference evidence="7 8" key="1">
    <citation type="journal article" date="2022" name="Nat. Genet.">
        <title>Improved pea reference genome and pan-genome highlight genomic features and evolutionary characteristics.</title>
        <authorList>
            <person name="Yang T."/>
            <person name="Liu R."/>
            <person name="Luo Y."/>
            <person name="Hu S."/>
            <person name="Wang D."/>
            <person name="Wang C."/>
            <person name="Pandey M.K."/>
            <person name="Ge S."/>
            <person name="Xu Q."/>
            <person name="Li N."/>
            <person name="Li G."/>
            <person name="Huang Y."/>
            <person name="Saxena R.K."/>
            <person name="Ji Y."/>
            <person name="Li M."/>
            <person name="Yan X."/>
            <person name="He Y."/>
            <person name="Liu Y."/>
            <person name="Wang X."/>
            <person name="Xiang C."/>
            <person name="Varshney R.K."/>
            <person name="Ding H."/>
            <person name="Gao S."/>
            <person name="Zong X."/>
        </authorList>
    </citation>
    <scope>NUCLEOTIDE SEQUENCE [LARGE SCALE GENOMIC DNA]</scope>
    <source>
        <strain evidence="7 8">cv. Zhongwan 6</strain>
    </source>
</reference>
<keyword evidence="8" id="KW-1185">Reference proteome</keyword>
<dbReference type="Proteomes" id="UP001058974">
    <property type="component" value="Chromosome 4"/>
</dbReference>
<dbReference type="PANTHER" id="PTHR47955">
    <property type="entry name" value="CYTOCHROME P450 FAMILY 71 PROTEIN"/>
    <property type="match status" value="1"/>
</dbReference>
<keyword evidence="6" id="KW-0812">Transmembrane</keyword>
<keyword evidence="5" id="KW-0560">Oxidoreductase</keyword>
<sequence>MSINIAPNSIGIGSKNKREHNTMLLLISSIALTLFMLIKWYSNSTKIKNSPPSPPRLPIIGNLHQLGLFPHRTFQSLARKYGPLIQIHLGNIKVLVISSAEEARGILKTHDHVFANRPQKKNYKILLYDCKDVSTAAYGEYWRQIRSISVLHLLSAKRVQSLRAVREEEVGFMVEKIKQCCSASVPVNISELVSTTINDIVCRVALGRKYSGESGKGFKKLLMEFTELLGSFNVGDYVPWLDWLTHVSGFYARARRVAKQFDDLLEEVLEDHISKQKGNSDFSSAEDHGDFVDVLLWIQRTESFGFPIDRIVIKAQLLDMFIAGTDTISTLLEWEMTQLIRHPNIMKKLQQEAKTVANGKKHITEDDLTNMKYLKAVVKETLRLHPPFPLLVPRKSKEAVKLNGYHIEAGTHVIINNWAISRDPTNWEQPEEFKPDRFLNSTVDVKGNDFQLMPFGSGRRGCPGITYATAANELVLANLVHQFNWEVPGGVEKIDMSQTRGFIAHRSVPLMAFAVPKEK</sequence>
<feature type="transmembrane region" description="Helical" evidence="6">
    <location>
        <begin position="21"/>
        <end position="41"/>
    </location>
</feature>
<evidence type="ECO:0000313" key="7">
    <source>
        <dbReference type="EMBL" id="KAI5417127.1"/>
    </source>
</evidence>
<dbReference type="InterPro" id="IPR002401">
    <property type="entry name" value="Cyt_P450_E_grp-I"/>
</dbReference>
<dbReference type="CDD" id="cd11072">
    <property type="entry name" value="CYP71-like"/>
    <property type="match status" value="1"/>
</dbReference>
<dbReference type="PANTHER" id="PTHR47955:SF15">
    <property type="entry name" value="CYTOCHROME P450 71A2-LIKE"/>
    <property type="match status" value="1"/>
</dbReference>
<dbReference type="GO" id="GO:0016705">
    <property type="term" value="F:oxidoreductase activity, acting on paired donors, with incorporation or reduction of molecular oxygen"/>
    <property type="evidence" value="ECO:0007669"/>
    <property type="project" value="InterPro"/>
</dbReference>
<feature type="binding site" description="axial binding residue" evidence="4">
    <location>
        <position position="462"/>
    </location>
    <ligand>
        <name>heme</name>
        <dbReference type="ChEBI" id="CHEBI:30413"/>
    </ligand>
    <ligandPart>
        <name>Fe</name>
        <dbReference type="ChEBI" id="CHEBI:18248"/>
    </ligandPart>
</feature>
<dbReference type="InterPro" id="IPR036396">
    <property type="entry name" value="Cyt_P450_sf"/>
</dbReference>
<evidence type="ECO:0000256" key="3">
    <source>
        <dbReference type="ARBA" id="ARBA00023004"/>
    </source>
</evidence>
<dbReference type="InterPro" id="IPR001128">
    <property type="entry name" value="Cyt_P450"/>
</dbReference>
<dbReference type="Gene3D" id="1.10.630.10">
    <property type="entry name" value="Cytochrome P450"/>
    <property type="match status" value="1"/>
</dbReference>
<dbReference type="PRINTS" id="PR00463">
    <property type="entry name" value="EP450I"/>
</dbReference>
<dbReference type="InterPro" id="IPR017972">
    <property type="entry name" value="Cyt_P450_CS"/>
</dbReference>
<dbReference type="FunFam" id="1.10.630.10:FF:000011">
    <property type="entry name" value="Cytochrome P450 83B1"/>
    <property type="match status" value="1"/>
</dbReference>
<proteinExistence type="inferred from homology"/>
<dbReference type="GO" id="GO:0005506">
    <property type="term" value="F:iron ion binding"/>
    <property type="evidence" value="ECO:0007669"/>
    <property type="project" value="InterPro"/>
</dbReference>
<dbReference type="Pfam" id="PF00067">
    <property type="entry name" value="p450"/>
    <property type="match status" value="1"/>
</dbReference>
<name>A0A9D5AM35_PEA</name>
<comment type="cofactor">
    <cofactor evidence="4">
        <name>heme</name>
        <dbReference type="ChEBI" id="CHEBI:30413"/>
    </cofactor>
</comment>
<accession>A0A9D5AM35</accession>
<evidence type="ECO:0000313" key="8">
    <source>
        <dbReference type="Proteomes" id="UP001058974"/>
    </source>
</evidence>
<evidence type="ECO:0008006" key="9">
    <source>
        <dbReference type="Google" id="ProtNLM"/>
    </source>
</evidence>
<dbReference type="GO" id="GO:0004497">
    <property type="term" value="F:monooxygenase activity"/>
    <property type="evidence" value="ECO:0007669"/>
    <property type="project" value="UniProtKB-KW"/>
</dbReference>
<keyword evidence="3 4" id="KW-0408">Iron</keyword>
<comment type="caution">
    <text evidence="7">The sequence shown here is derived from an EMBL/GenBank/DDBJ whole genome shotgun (WGS) entry which is preliminary data.</text>
</comment>
<keyword evidence="4 5" id="KW-0349">Heme</keyword>
<dbReference type="SUPFAM" id="SSF48264">
    <property type="entry name" value="Cytochrome P450"/>
    <property type="match status" value="1"/>
</dbReference>
<comment type="similarity">
    <text evidence="1 5">Belongs to the cytochrome P450 family.</text>
</comment>
<evidence type="ECO:0000256" key="1">
    <source>
        <dbReference type="ARBA" id="ARBA00010617"/>
    </source>
</evidence>